<keyword evidence="13" id="KW-1185">Reference proteome</keyword>
<dbReference type="GO" id="GO:0032259">
    <property type="term" value="P:methylation"/>
    <property type="evidence" value="ECO:0007669"/>
    <property type="project" value="UniProtKB-KW"/>
</dbReference>
<evidence type="ECO:0000256" key="7">
    <source>
        <dbReference type="ARBA" id="ARBA00022679"/>
    </source>
</evidence>
<keyword evidence="6 12" id="KW-0489">Methyltransferase</keyword>
<evidence type="ECO:0000256" key="2">
    <source>
        <dbReference type="ARBA" id="ARBA00005369"/>
    </source>
</evidence>
<dbReference type="RefSeq" id="WP_282535871.1">
    <property type="nucleotide sequence ID" value="NZ_JASCIS010000013.1"/>
</dbReference>
<sequence length="399" mass="43797">MNQNTPSGSPEAVGRHLLRSGALSSDWLAAYQAVPRDAFVPDAIWPGRAGGNHQGRRVLRSEEPELWWDVVHSDVPITTQWDDGTYDGSTPGRIASSSSSMPTMVFSMLGALDTQPGNRVLEIGTGNGWNTALLCHRLGDKQVFSVEIDGGLAREAEERLRCAGYAPRIRTGDGAEGYPGQSAFDRVIATCSARYIPSQWIAQCRPSGVIVAPWGPVYGGEAVVRLTIDERGVGSGSFVRSSAFMSMRDQRRTLPATNKYVDMADWPGGGRRSSTSVSPDGVGDWIHMFAIGVQVPDLFCRVQQLEGRSYRLWLFDTGITSWATADYSDGRGSYGVVQQGPRSLWDELEVSWLWWEKQGRPGFERFGLTTRGGSKYTPNQRVWLDSPENPVPVRAAHAD</sequence>
<evidence type="ECO:0000256" key="9">
    <source>
        <dbReference type="ARBA" id="ARBA00030757"/>
    </source>
</evidence>
<comment type="subcellular location">
    <subcellularLocation>
        <location evidence="1">Cytoplasm</location>
    </subcellularLocation>
</comment>
<keyword evidence="5" id="KW-0963">Cytoplasm</keyword>
<organism evidence="12 13">
    <name type="scientific">Streptomyces luteolus</name>
    <dbReference type="NCBI Taxonomy" id="3043615"/>
    <lineage>
        <taxon>Bacteria</taxon>
        <taxon>Bacillati</taxon>
        <taxon>Actinomycetota</taxon>
        <taxon>Actinomycetes</taxon>
        <taxon>Kitasatosporales</taxon>
        <taxon>Streptomycetaceae</taxon>
        <taxon>Streptomyces</taxon>
    </lineage>
</organism>
<evidence type="ECO:0000256" key="5">
    <source>
        <dbReference type="ARBA" id="ARBA00022490"/>
    </source>
</evidence>
<evidence type="ECO:0000256" key="6">
    <source>
        <dbReference type="ARBA" id="ARBA00022603"/>
    </source>
</evidence>
<name>A0ABT6SWM6_9ACTN</name>
<accession>A0ABT6SWM6</accession>
<evidence type="ECO:0000256" key="10">
    <source>
        <dbReference type="ARBA" id="ARBA00031323"/>
    </source>
</evidence>
<evidence type="ECO:0000256" key="8">
    <source>
        <dbReference type="ARBA" id="ARBA00022691"/>
    </source>
</evidence>
<dbReference type="EC" id="2.1.1.77" evidence="3"/>
<dbReference type="SUPFAM" id="SSF53335">
    <property type="entry name" value="S-adenosyl-L-methionine-dependent methyltransferases"/>
    <property type="match status" value="1"/>
</dbReference>
<evidence type="ECO:0000256" key="3">
    <source>
        <dbReference type="ARBA" id="ARBA00011890"/>
    </source>
</evidence>
<keyword evidence="8" id="KW-0949">S-adenosyl-L-methionine</keyword>
<protein>
    <recommendedName>
        <fullName evidence="4">Protein-L-isoaspartate O-methyltransferase</fullName>
        <ecNumber evidence="3">2.1.1.77</ecNumber>
    </recommendedName>
    <alternativeName>
        <fullName evidence="11">L-isoaspartyl protein carboxyl methyltransferase</fullName>
    </alternativeName>
    <alternativeName>
        <fullName evidence="9">Protein L-isoaspartyl methyltransferase</fullName>
    </alternativeName>
    <alternativeName>
        <fullName evidence="10">Protein-beta-aspartate methyltransferase</fullName>
    </alternativeName>
</protein>
<comment type="caution">
    <text evidence="12">The sequence shown here is derived from an EMBL/GenBank/DDBJ whole genome shotgun (WGS) entry which is preliminary data.</text>
</comment>
<dbReference type="PANTHER" id="PTHR11579">
    <property type="entry name" value="PROTEIN-L-ISOASPARTATE O-METHYLTRANSFERASE"/>
    <property type="match status" value="1"/>
</dbReference>
<dbReference type="Gene3D" id="3.40.50.150">
    <property type="entry name" value="Vaccinia Virus protein VP39"/>
    <property type="match status" value="1"/>
</dbReference>
<dbReference type="CDD" id="cd02440">
    <property type="entry name" value="AdoMet_MTases"/>
    <property type="match status" value="1"/>
</dbReference>
<keyword evidence="7" id="KW-0808">Transferase</keyword>
<evidence type="ECO:0000256" key="1">
    <source>
        <dbReference type="ARBA" id="ARBA00004496"/>
    </source>
</evidence>
<dbReference type="GO" id="GO:0008168">
    <property type="term" value="F:methyltransferase activity"/>
    <property type="evidence" value="ECO:0007669"/>
    <property type="project" value="UniProtKB-KW"/>
</dbReference>
<evidence type="ECO:0000313" key="12">
    <source>
        <dbReference type="EMBL" id="MDI3419810.1"/>
    </source>
</evidence>
<evidence type="ECO:0000313" key="13">
    <source>
        <dbReference type="Proteomes" id="UP001237105"/>
    </source>
</evidence>
<dbReference type="Proteomes" id="UP001237105">
    <property type="component" value="Unassembled WGS sequence"/>
</dbReference>
<proteinExistence type="inferred from homology"/>
<gene>
    <name evidence="12" type="ORF">QIT00_14775</name>
</gene>
<reference evidence="12 13" key="1">
    <citation type="submission" date="2023-05" db="EMBL/GenBank/DDBJ databases">
        <title>Draft genome sequence of Streptomyces sp. B-S-A12 isolated from a cave soil in Thailand.</title>
        <authorList>
            <person name="Chamroensaksri N."/>
            <person name="Muangham S."/>
        </authorList>
    </citation>
    <scope>NUCLEOTIDE SEQUENCE [LARGE SCALE GENOMIC DNA]</scope>
    <source>
        <strain evidence="12 13">B-S-A12</strain>
    </source>
</reference>
<evidence type="ECO:0000256" key="4">
    <source>
        <dbReference type="ARBA" id="ARBA00013346"/>
    </source>
</evidence>
<dbReference type="Pfam" id="PF01135">
    <property type="entry name" value="PCMT"/>
    <property type="match status" value="1"/>
</dbReference>
<comment type="similarity">
    <text evidence="2">Belongs to the methyltransferase superfamily. L-isoaspartyl/D-aspartyl protein methyltransferase family.</text>
</comment>
<dbReference type="PANTHER" id="PTHR11579:SF0">
    <property type="entry name" value="PROTEIN-L-ISOASPARTATE(D-ASPARTATE) O-METHYLTRANSFERASE"/>
    <property type="match status" value="1"/>
</dbReference>
<dbReference type="InterPro" id="IPR000682">
    <property type="entry name" value="PCMT"/>
</dbReference>
<evidence type="ECO:0000256" key="11">
    <source>
        <dbReference type="ARBA" id="ARBA00031350"/>
    </source>
</evidence>
<dbReference type="InterPro" id="IPR029063">
    <property type="entry name" value="SAM-dependent_MTases_sf"/>
</dbReference>
<dbReference type="EMBL" id="JASCIS010000013">
    <property type="protein sequence ID" value="MDI3419810.1"/>
    <property type="molecule type" value="Genomic_DNA"/>
</dbReference>